<evidence type="ECO:0000256" key="1">
    <source>
        <dbReference type="SAM" id="Phobius"/>
    </source>
</evidence>
<evidence type="ECO:0000313" key="2">
    <source>
        <dbReference type="EMBL" id="QHU26812.1"/>
    </source>
</evidence>
<sequence length="81" mass="9313">MPHKEDTKKSPQSADKWRYTLYTTFVLLALFNPWTYKLVDSLLSGFVGQIAGKYGCPTTVGFVLHAIIFTLIIRYMMDLHI</sequence>
<accession>A0A6C0LC32</accession>
<feature type="transmembrane region" description="Helical" evidence="1">
    <location>
        <begin position="21"/>
        <end position="39"/>
    </location>
</feature>
<proteinExistence type="predicted"/>
<organism evidence="2">
    <name type="scientific">viral metagenome</name>
    <dbReference type="NCBI Taxonomy" id="1070528"/>
    <lineage>
        <taxon>unclassified sequences</taxon>
        <taxon>metagenomes</taxon>
        <taxon>organismal metagenomes</taxon>
    </lineage>
</organism>
<protein>
    <submittedName>
        <fullName evidence="2">Uncharacterized protein</fullName>
    </submittedName>
</protein>
<keyword evidence="1" id="KW-1133">Transmembrane helix</keyword>
<dbReference type="EMBL" id="MN740445">
    <property type="protein sequence ID" value="QHU26812.1"/>
    <property type="molecule type" value="Genomic_DNA"/>
</dbReference>
<name>A0A6C0LC32_9ZZZZ</name>
<keyword evidence="1" id="KW-0812">Transmembrane</keyword>
<feature type="transmembrane region" description="Helical" evidence="1">
    <location>
        <begin position="59"/>
        <end position="77"/>
    </location>
</feature>
<dbReference type="AlphaFoldDB" id="A0A6C0LC32"/>
<keyword evidence="1" id="KW-0472">Membrane</keyword>
<reference evidence="2" key="1">
    <citation type="journal article" date="2020" name="Nature">
        <title>Giant virus diversity and host interactions through global metagenomics.</title>
        <authorList>
            <person name="Schulz F."/>
            <person name="Roux S."/>
            <person name="Paez-Espino D."/>
            <person name="Jungbluth S."/>
            <person name="Walsh D.A."/>
            <person name="Denef V.J."/>
            <person name="McMahon K.D."/>
            <person name="Konstantinidis K.T."/>
            <person name="Eloe-Fadrosh E.A."/>
            <person name="Kyrpides N.C."/>
            <person name="Woyke T."/>
        </authorList>
    </citation>
    <scope>NUCLEOTIDE SEQUENCE</scope>
    <source>
        <strain evidence="2">GVMAG-M-3300027759-42</strain>
    </source>
</reference>